<dbReference type="NCBIfam" id="TIGR02283">
    <property type="entry name" value="MltB_2"/>
    <property type="match status" value="1"/>
</dbReference>
<reference evidence="3" key="1">
    <citation type="journal article" date="2023" name="Int. J. Mol. Sci.">
        <title>Metagenomics Revealed a New Genus 'Candidatus Thiocaldithrix dubininis' gen. nov., sp. nov. and a New Species 'Candidatus Thiothrix putei' sp. nov. in the Family Thiotrichaceae, Some Members of Which Have Traits of Both Na+- and H+-Motive Energetics.</title>
        <authorList>
            <person name="Ravin N.V."/>
            <person name="Muntyan M.S."/>
            <person name="Smolyakov D.D."/>
            <person name="Rudenko T.S."/>
            <person name="Beletsky A.V."/>
            <person name="Mardanov A.V."/>
            <person name="Grabovich M.Y."/>
        </authorList>
    </citation>
    <scope>NUCLEOTIDE SEQUENCE</scope>
    <source>
        <strain evidence="3">GKL-01</strain>
    </source>
</reference>
<dbReference type="InterPro" id="IPR002477">
    <property type="entry name" value="Peptidoglycan-bd-like"/>
</dbReference>
<dbReference type="AlphaFoldDB" id="A0AA95KLB4"/>
<dbReference type="InterPro" id="IPR036365">
    <property type="entry name" value="PGBD-like_sf"/>
</dbReference>
<dbReference type="Pfam" id="PF13406">
    <property type="entry name" value="SLT_2"/>
    <property type="match status" value="1"/>
</dbReference>
<dbReference type="PANTHER" id="PTHR30163">
    <property type="entry name" value="MEMBRANE-BOUND LYTIC MUREIN TRANSGLYCOSYLASE B"/>
    <property type="match status" value="1"/>
</dbReference>
<dbReference type="InterPro" id="IPR011970">
    <property type="entry name" value="MltB_2"/>
</dbReference>
<dbReference type="PANTHER" id="PTHR30163:SF8">
    <property type="entry name" value="LYTIC MUREIN TRANSGLYCOSYLASE"/>
    <property type="match status" value="1"/>
</dbReference>
<dbReference type="InterPro" id="IPR031304">
    <property type="entry name" value="SLT_2"/>
</dbReference>
<name>A0AA95KLB4_9GAMM</name>
<gene>
    <name evidence="3" type="ORF">QJT80_04520</name>
</gene>
<feature type="domain" description="Peptidoglycan binding-like" evidence="1">
    <location>
        <begin position="349"/>
        <end position="399"/>
    </location>
</feature>
<dbReference type="Proteomes" id="UP001300672">
    <property type="component" value="Chromosome"/>
</dbReference>
<sequence length="416" mass="46468">MRVAWVKPARTVALLLLLMFSYSVMVDSDFEVWKAQFRQIAIAQGIQPSVVDLALRGLLPDQKVLEMNQHQPEFSKPVWDYLGTAVSDKRVAMGQQRWRDNAELLQQIYQRYGVQPQYVLAIWGVESDFGNYMGRHNVIRSLATLTYKGNLERRAFWEKQLIAALRIVQKGDIPLVAMRGSWAGALGHTQFIPTTFEEYAVDFDGDGKRNLVGSIPDALASTANYLAQAGWKTGQSWGEPVQLPTHFDWSKSDPNYWLTNAEWLQAEAVKPTQSDPLAADAISFVLLPAGYRGPAFLVFQNFQVILKYNNAQTYALAVGYLGDRLAGAPAWQATWPTQDKLLSTTNKAELQELLTAAGYSTDGIDGRLGPNTRAALRRWQMDNGLPADGYATYEQLETLRQTARSTASAPLGIMQN</sequence>
<dbReference type="SUPFAM" id="SSF53955">
    <property type="entry name" value="Lysozyme-like"/>
    <property type="match status" value="1"/>
</dbReference>
<dbReference type="CDD" id="cd13399">
    <property type="entry name" value="Slt35-like"/>
    <property type="match status" value="1"/>
</dbReference>
<dbReference type="GO" id="GO:0009253">
    <property type="term" value="P:peptidoglycan catabolic process"/>
    <property type="evidence" value="ECO:0007669"/>
    <property type="project" value="TreeGrafter"/>
</dbReference>
<dbReference type="GO" id="GO:0008933">
    <property type="term" value="F:peptidoglycan lytic transglycosylase activity"/>
    <property type="evidence" value="ECO:0007669"/>
    <property type="project" value="TreeGrafter"/>
</dbReference>
<organism evidence="3">
    <name type="scientific">Candidatus Thiocaldithrix dubininis</name>
    <dbReference type="NCBI Taxonomy" id="3080823"/>
    <lineage>
        <taxon>Bacteria</taxon>
        <taxon>Pseudomonadati</taxon>
        <taxon>Pseudomonadota</taxon>
        <taxon>Gammaproteobacteria</taxon>
        <taxon>Thiotrichales</taxon>
        <taxon>Thiotrichaceae</taxon>
        <taxon>Candidatus Thiocaldithrix</taxon>
    </lineage>
</organism>
<dbReference type="Gene3D" id="1.10.530.10">
    <property type="match status" value="1"/>
</dbReference>
<dbReference type="InterPro" id="IPR036366">
    <property type="entry name" value="PGBDSf"/>
</dbReference>
<evidence type="ECO:0000313" key="3">
    <source>
        <dbReference type="EMBL" id="WGZ91743.1"/>
    </source>
</evidence>
<accession>A0AA95KLB4</accession>
<dbReference type="Pfam" id="PF01471">
    <property type="entry name" value="PG_binding_1"/>
    <property type="match status" value="1"/>
</dbReference>
<dbReference type="EMBL" id="CP124755">
    <property type="protein sequence ID" value="WGZ91743.1"/>
    <property type="molecule type" value="Genomic_DNA"/>
</dbReference>
<reference evidence="3" key="2">
    <citation type="submission" date="2023-04" db="EMBL/GenBank/DDBJ databases">
        <authorList>
            <person name="Beletskiy A.V."/>
            <person name="Mardanov A.V."/>
            <person name="Ravin N.V."/>
        </authorList>
    </citation>
    <scope>NUCLEOTIDE SEQUENCE</scope>
    <source>
        <strain evidence="3">GKL-01</strain>
    </source>
</reference>
<evidence type="ECO:0000259" key="1">
    <source>
        <dbReference type="Pfam" id="PF01471"/>
    </source>
</evidence>
<feature type="domain" description="Transglycosylase SLT" evidence="2">
    <location>
        <begin position="30"/>
        <end position="323"/>
    </location>
</feature>
<dbReference type="Gene3D" id="1.10.8.350">
    <property type="entry name" value="Bacterial muramidase"/>
    <property type="match status" value="1"/>
</dbReference>
<dbReference type="Gene3D" id="1.10.101.10">
    <property type="entry name" value="PGBD-like superfamily/PGBD"/>
    <property type="match status" value="1"/>
</dbReference>
<dbReference type="KEGG" id="tdu:QJT80_04520"/>
<dbReference type="InterPro" id="IPR023346">
    <property type="entry name" value="Lysozyme-like_dom_sf"/>
</dbReference>
<dbReference type="InterPro" id="IPR043426">
    <property type="entry name" value="MltB-like"/>
</dbReference>
<protein>
    <submittedName>
        <fullName evidence="3">Lytic murein transglycosylase</fullName>
    </submittedName>
</protein>
<dbReference type="SUPFAM" id="SSF47090">
    <property type="entry name" value="PGBD-like"/>
    <property type="match status" value="1"/>
</dbReference>
<evidence type="ECO:0000259" key="2">
    <source>
        <dbReference type="Pfam" id="PF13406"/>
    </source>
</evidence>
<proteinExistence type="predicted"/>